<evidence type="ECO:0000256" key="15">
    <source>
        <dbReference type="ARBA" id="ARBA00023157"/>
    </source>
</evidence>
<reference evidence="20 21" key="1">
    <citation type="journal article" date="2018" name="Nat. Ecol. Evol.">
        <title>Shark genomes provide insights into elasmobranch evolution and the origin of vertebrates.</title>
        <authorList>
            <person name="Hara Y"/>
            <person name="Yamaguchi K"/>
            <person name="Onimaru K"/>
            <person name="Kadota M"/>
            <person name="Koyanagi M"/>
            <person name="Keeley SD"/>
            <person name="Tatsumi K"/>
            <person name="Tanaka K"/>
            <person name="Motone F"/>
            <person name="Kageyama Y"/>
            <person name="Nozu R"/>
            <person name="Adachi N"/>
            <person name="Nishimura O"/>
            <person name="Nakagawa R"/>
            <person name="Tanegashima C"/>
            <person name="Kiyatake I"/>
            <person name="Matsumoto R"/>
            <person name="Murakumo K"/>
            <person name="Nishida K"/>
            <person name="Terakita A"/>
            <person name="Kuratani S"/>
            <person name="Sato K"/>
            <person name="Hyodo S Kuraku.S."/>
        </authorList>
    </citation>
    <scope>NUCLEOTIDE SEQUENCE [LARGE SCALE GENOMIC DNA]</scope>
</reference>
<keyword evidence="14" id="KW-0472">Membrane</keyword>
<evidence type="ECO:0000256" key="2">
    <source>
        <dbReference type="ARBA" id="ARBA00007449"/>
    </source>
</evidence>
<evidence type="ECO:0000313" key="21">
    <source>
        <dbReference type="Proteomes" id="UP000288216"/>
    </source>
</evidence>
<keyword evidence="8" id="KW-0677">Repeat</keyword>
<dbReference type="GO" id="GO:0007229">
    <property type="term" value="P:integrin-mediated signaling pathway"/>
    <property type="evidence" value="ECO:0007669"/>
    <property type="project" value="UniProtKB-KW"/>
</dbReference>
<keyword evidence="5 17" id="KW-0812">Transmembrane</keyword>
<dbReference type="GO" id="GO:0016477">
    <property type="term" value="P:cell migration"/>
    <property type="evidence" value="ECO:0007669"/>
    <property type="project" value="TreeGrafter"/>
</dbReference>
<dbReference type="InterPro" id="IPR016201">
    <property type="entry name" value="PSI"/>
</dbReference>
<keyword evidence="6" id="KW-0479">Metal-binding</keyword>
<dbReference type="InterPro" id="IPR015812">
    <property type="entry name" value="Integrin_bsu"/>
</dbReference>
<dbReference type="SMART" id="SM00187">
    <property type="entry name" value="INB"/>
    <property type="match status" value="1"/>
</dbReference>
<dbReference type="SUPFAM" id="SSF103575">
    <property type="entry name" value="Plexin repeat"/>
    <property type="match status" value="1"/>
</dbReference>
<sequence length="247" mass="27159">MHRKLARKKEVGEGQGRGGYTMVTVLRDSQVSAVCSTSTDMGVDLLTIVLLLAKTLSGAEGSCSSGNAVNCEDCLRLGPMCGWCFKEGFSDGSSSGGRCDTFDNLLLRACPRKFIEFSTSHLRVIRGEPLSVSSEKRGGKRTQITPQKLVLNLRPGSRVTFGVDVRQFEDYPVDLYYLMDLSASMTDDLDEIKELGSSLSKAMANLTSNFKLGFGTFVDKPMSPYIKTTMRDLANPCWYVIYIIINV</sequence>
<feature type="domain" description="Integrin beta subunit VWA" evidence="18">
    <location>
        <begin position="70"/>
        <end position="247"/>
    </location>
</feature>
<evidence type="ECO:0000256" key="7">
    <source>
        <dbReference type="ARBA" id="ARBA00022729"/>
    </source>
</evidence>
<evidence type="ECO:0000259" key="18">
    <source>
        <dbReference type="SMART" id="SM00187"/>
    </source>
</evidence>
<evidence type="ECO:0000256" key="3">
    <source>
        <dbReference type="ARBA" id="ARBA00022475"/>
    </source>
</evidence>
<dbReference type="Pfam" id="PF00362">
    <property type="entry name" value="Integrin_beta"/>
    <property type="match status" value="1"/>
</dbReference>
<dbReference type="InterPro" id="IPR036465">
    <property type="entry name" value="vWFA_dom_sf"/>
</dbReference>
<evidence type="ECO:0000256" key="8">
    <source>
        <dbReference type="ARBA" id="ARBA00022737"/>
    </source>
</evidence>
<dbReference type="PANTHER" id="PTHR10082:SF11">
    <property type="entry name" value="INTEGRIN BETA-6"/>
    <property type="match status" value="1"/>
</dbReference>
<keyword evidence="21" id="KW-1185">Reference proteome</keyword>
<organism evidence="20 21">
    <name type="scientific">Scyliorhinus torazame</name>
    <name type="common">Cloudy catshark</name>
    <name type="synonym">Catulus torazame</name>
    <dbReference type="NCBI Taxonomy" id="75743"/>
    <lineage>
        <taxon>Eukaryota</taxon>
        <taxon>Metazoa</taxon>
        <taxon>Chordata</taxon>
        <taxon>Craniata</taxon>
        <taxon>Vertebrata</taxon>
        <taxon>Chondrichthyes</taxon>
        <taxon>Elasmobranchii</taxon>
        <taxon>Galeomorphii</taxon>
        <taxon>Galeoidea</taxon>
        <taxon>Carcharhiniformes</taxon>
        <taxon>Scyliorhinidae</taxon>
        <taxon>Scyliorhinus</taxon>
    </lineage>
</organism>
<dbReference type="InterPro" id="IPR002369">
    <property type="entry name" value="Integrin_bsu_VWA"/>
</dbReference>
<keyword evidence="9" id="KW-0106">Calcium</keyword>
<dbReference type="GO" id="GO:0033627">
    <property type="term" value="P:cell adhesion mediated by integrin"/>
    <property type="evidence" value="ECO:0007669"/>
    <property type="project" value="TreeGrafter"/>
</dbReference>
<accession>A0A401P820</accession>
<dbReference type="GO" id="GO:0005925">
    <property type="term" value="C:focal adhesion"/>
    <property type="evidence" value="ECO:0007669"/>
    <property type="project" value="TreeGrafter"/>
</dbReference>
<keyword evidence="11 17" id="KW-0130">Cell adhesion</keyword>
<evidence type="ECO:0000256" key="14">
    <source>
        <dbReference type="ARBA" id="ARBA00023136"/>
    </source>
</evidence>
<evidence type="ECO:0000256" key="5">
    <source>
        <dbReference type="ARBA" id="ARBA00022692"/>
    </source>
</evidence>
<dbReference type="GO" id="GO:0007160">
    <property type="term" value="P:cell-matrix adhesion"/>
    <property type="evidence" value="ECO:0007669"/>
    <property type="project" value="TreeGrafter"/>
</dbReference>
<dbReference type="FunFam" id="3.30.1680.10:FF:000002">
    <property type="entry name" value="Integrin beta"/>
    <property type="match status" value="1"/>
</dbReference>
<evidence type="ECO:0000256" key="1">
    <source>
        <dbReference type="ARBA" id="ARBA00004251"/>
    </source>
</evidence>
<comment type="similarity">
    <text evidence="2 17">Belongs to the integrin beta chain family.</text>
</comment>
<evidence type="ECO:0000256" key="16">
    <source>
        <dbReference type="ARBA" id="ARBA00023180"/>
    </source>
</evidence>
<dbReference type="Proteomes" id="UP000288216">
    <property type="component" value="Unassembled WGS sequence"/>
</dbReference>
<dbReference type="OrthoDB" id="410592at2759"/>
<dbReference type="SMART" id="SM00423">
    <property type="entry name" value="PSI"/>
    <property type="match status" value="1"/>
</dbReference>
<dbReference type="STRING" id="75743.A0A401P820"/>
<evidence type="ECO:0000256" key="4">
    <source>
        <dbReference type="ARBA" id="ARBA00022536"/>
    </source>
</evidence>
<dbReference type="GO" id="GO:0046872">
    <property type="term" value="F:metal ion binding"/>
    <property type="evidence" value="ECO:0007669"/>
    <property type="project" value="UniProtKB-KW"/>
</dbReference>
<dbReference type="GO" id="GO:0098609">
    <property type="term" value="P:cell-cell adhesion"/>
    <property type="evidence" value="ECO:0007669"/>
    <property type="project" value="TreeGrafter"/>
</dbReference>
<dbReference type="InterPro" id="IPR033760">
    <property type="entry name" value="Integrin_beta_N"/>
</dbReference>
<dbReference type="Gene3D" id="3.40.50.410">
    <property type="entry name" value="von Willebrand factor, type A domain"/>
    <property type="match status" value="1"/>
</dbReference>
<dbReference type="Pfam" id="PF17205">
    <property type="entry name" value="PSI_integrin"/>
    <property type="match status" value="1"/>
</dbReference>
<evidence type="ECO:0000256" key="11">
    <source>
        <dbReference type="ARBA" id="ARBA00022889"/>
    </source>
</evidence>
<dbReference type="PANTHER" id="PTHR10082">
    <property type="entry name" value="INTEGRIN BETA SUBUNIT"/>
    <property type="match status" value="1"/>
</dbReference>
<evidence type="ECO:0000256" key="9">
    <source>
        <dbReference type="ARBA" id="ARBA00022837"/>
    </source>
</evidence>
<evidence type="ECO:0000313" key="20">
    <source>
        <dbReference type="EMBL" id="GCB69254.1"/>
    </source>
</evidence>
<keyword evidence="16" id="KW-0325">Glycoprotein</keyword>
<evidence type="ECO:0000256" key="12">
    <source>
        <dbReference type="ARBA" id="ARBA00022989"/>
    </source>
</evidence>
<evidence type="ECO:0000256" key="13">
    <source>
        <dbReference type="ARBA" id="ARBA00023037"/>
    </source>
</evidence>
<dbReference type="GO" id="GO:0034685">
    <property type="term" value="C:integrin alphav-beta6 complex"/>
    <property type="evidence" value="ECO:0007669"/>
    <property type="project" value="TreeGrafter"/>
</dbReference>
<dbReference type="GO" id="GO:0009986">
    <property type="term" value="C:cell surface"/>
    <property type="evidence" value="ECO:0007669"/>
    <property type="project" value="TreeGrafter"/>
</dbReference>
<protein>
    <recommendedName>
        <fullName evidence="17">Integrin beta</fullName>
    </recommendedName>
</protein>
<dbReference type="PRINTS" id="PR01186">
    <property type="entry name" value="INTEGRINB"/>
</dbReference>
<keyword evidence="13 17" id="KW-0401">Integrin</keyword>
<dbReference type="Gene3D" id="2.60.40.1510">
    <property type="entry name" value="ntegrin, alpha v. Chain A, domain 3"/>
    <property type="match status" value="1"/>
</dbReference>
<keyword evidence="12" id="KW-1133">Transmembrane helix</keyword>
<keyword evidence="7" id="KW-0732">Signal</keyword>
<keyword evidence="10" id="KW-0460">Magnesium</keyword>
<proteinExistence type="inferred from homology"/>
<feature type="domain" description="PSI" evidence="19">
    <location>
        <begin position="62"/>
        <end position="111"/>
    </location>
</feature>
<name>A0A401P820_SCYTO</name>
<evidence type="ECO:0000256" key="6">
    <source>
        <dbReference type="ARBA" id="ARBA00022723"/>
    </source>
</evidence>
<dbReference type="AlphaFoldDB" id="A0A401P820"/>
<comment type="subcellular location">
    <subcellularLocation>
        <location evidence="1 17">Cell membrane</location>
        <topology evidence="1 17">Single-pass type I membrane protein</topology>
    </subcellularLocation>
</comment>
<dbReference type="GO" id="GO:0005178">
    <property type="term" value="F:integrin binding"/>
    <property type="evidence" value="ECO:0007669"/>
    <property type="project" value="TreeGrafter"/>
</dbReference>
<gene>
    <name evidence="20" type="ORF">scyTo_0013946</name>
</gene>
<dbReference type="Gene3D" id="3.30.1680.10">
    <property type="entry name" value="ligand-binding face of the semaphorins, domain 2"/>
    <property type="match status" value="1"/>
</dbReference>
<comment type="caution">
    <text evidence="20">The sequence shown here is derived from an EMBL/GenBank/DDBJ whole genome shotgun (WGS) entry which is preliminary data.</text>
</comment>
<keyword evidence="4" id="KW-0245">EGF-like domain</keyword>
<keyword evidence="3" id="KW-1003">Cell membrane</keyword>
<dbReference type="SUPFAM" id="SSF53300">
    <property type="entry name" value="vWA-like"/>
    <property type="match status" value="1"/>
</dbReference>
<evidence type="ECO:0000256" key="17">
    <source>
        <dbReference type="RuleBase" id="RU000633"/>
    </source>
</evidence>
<keyword evidence="15" id="KW-1015">Disulfide bond</keyword>
<evidence type="ECO:0000259" key="19">
    <source>
        <dbReference type="SMART" id="SM00423"/>
    </source>
</evidence>
<evidence type="ECO:0000256" key="10">
    <source>
        <dbReference type="ARBA" id="ARBA00022842"/>
    </source>
</evidence>
<dbReference type="EMBL" id="BFAA01007322">
    <property type="protein sequence ID" value="GCB69254.1"/>
    <property type="molecule type" value="Genomic_DNA"/>
</dbReference>